<evidence type="ECO:0000256" key="6">
    <source>
        <dbReference type="ARBA" id="ARBA00022825"/>
    </source>
</evidence>
<dbReference type="PROSITE" id="PS50240">
    <property type="entry name" value="TRYPSIN_DOM"/>
    <property type="match status" value="2"/>
</dbReference>
<keyword evidence="6 10" id="KW-0720">Serine protease</keyword>
<dbReference type="InterPro" id="IPR018114">
    <property type="entry name" value="TRYPSIN_HIS"/>
</dbReference>
<dbReference type="PROSITE" id="PS00135">
    <property type="entry name" value="TRYPSIN_SER"/>
    <property type="match status" value="1"/>
</dbReference>
<comment type="subcellular location">
    <subcellularLocation>
        <location evidence="1">Secreted</location>
    </subcellularLocation>
</comment>
<evidence type="ECO:0000256" key="1">
    <source>
        <dbReference type="ARBA" id="ARBA00004613"/>
    </source>
</evidence>
<dbReference type="PRINTS" id="PR00722">
    <property type="entry name" value="CHYMOTRYPSIN"/>
</dbReference>
<evidence type="ECO:0000313" key="14">
    <source>
        <dbReference type="Proteomes" id="UP000663879"/>
    </source>
</evidence>
<comment type="similarity">
    <text evidence="9">Belongs to the peptidase S1 family. CLIP subfamily.</text>
</comment>
<feature type="domain" description="Peptidase S1" evidence="12">
    <location>
        <begin position="291"/>
        <end position="517"/>
    </location>
</feature>
<dbReference type="PANTHER" id="PTHR24256">
    <property type="entry name" value="TRYPTASE-RELATED"/>
    <property type="match status" value="1"/>
</dbReference>
<evidence type="ECO:0000256" key="7">
    <source>
        <dbReference type="ARBA" id="ARBA00023145"/>
    </source>
</evidence>
<dbReference type="EMBL" id="CAJNOC010002160">
    <property type="protein sequence ID" value="CAF0916150.1"/>
    <property type="molecule type" value="Genomic_DNA"/>
</dbReference>
<sequence>MWFSSLLFFIEFLLSFFYQNKIEAEFNFDCGIPDLKPQTKIVNGKDANSNAWPWMVAMFFENSFQCGGSIIAPDLILTAAHCVEDDLDVSKYKFIYGTNYINQSQTESNTAFVSKIYMHPDYFGSIIYNDIALIKLKNKLQFSSKVKPICLPQNGKLDEIENKQVVVTGWGKRNGSLPISNNLLQALMAIQNDKSENACNFRRYNNYCALGVSGDSNICQGDSGGPLQYFKNGKWIIYGISSYTLSNQFTSCDNKEPGFFATVPFFLDWIKSVAKGKPDKPVVKKNCGLKTLKGIFGVENEWPWIVTVRIFEDNFFEYGSIGTLISNQHVLTLKNKLAETELSSIFVTLGSNVNLYYPDLDKVYSVINIHQISDELVVLKLHRPVTNPNVSPICLPNSKQASLIFNKNIVTAGWVSTDPNEDFSSSYIRDTSLTVDNENIQCKNYSKSSYCTFANKTELCFEDLGNPLMFPVENKWTLFGIYYQLTTDSNEKKCINEKMSLAFNIINNLNAIESALN</sequence>
<dbReference type="Pfam" id="PF00089">
    <property type="entry name" value="Trypsin"/>
    <property type="match status" value="2"/>
</dbReference>
<dbReference type="InterPro" id="IPR001254">
    <property type="entry name" value="Trypsin_dom"/>
</dbReference>
<dbReference type="PROSITE" id="PS00134">
    <property type="entry name" value="TRYPSIN_HIS"/>
    <property type="match status" value="1"/>
</dbReference>
<evidence type="ECO:0000256" key="10">
    <source>
        <dbReference type="RuleBase" id="RU363034"/>
    </source>
</evidence>
<reference evidence="13" key="1">
    <citation type="submission" date="2021-02" db="EMBL/GenBank/DDBJ databases">
        <authorList>
            <person name="Nowell W R."/>
        </authorList>
    </citation>
    <scope>NUCLEOTIDE SEQUENCE</scope>
    <source>
        <strain evidence="13">Ploen Becks lab</strain>
    </source>
</reference>
<dbReference type="InterPro" id="IPR051487">
    <property type="entry name" value="Ser/Thr_Proteases_Immune/Dev"/>
</dbReference>
<dbReference type="InterPro" id="IPR043504">
    <property type="entry name" value="Peptidase_S1_PA_chymotrypsin"/>
</dbReference>
<name>A0A814ALZ5_9BILA</name>
<evidence type="ECO:0000256" key="11">
    <source>
        <dbReference type="SAM" id="SignalP"/>
    </source>
</evidence>
<dbReference type="GO" id="GO:0006508">
    <property type="term" value="P:proteolysis"/>
    <property type="evidence" value="ECO:0007669"/>
    <property type="project" value="UniProtKB-KW"/>
</dbReference>
<evidence type="ECO:0000313" key="13">
    <source>
        <dbReference type="EMBL" id="CAF0916150.1"/>
    </source>
</evidence>
<keyword evidence="14" id="KW-1185">Reference proteome</keyword>
<keyword evidence="4 11" id="KW-0732">Signal</keyword>
<dbReference type="GO" id="GO:0004252">
    <property type="term" value="F:serine-type endopeptidase activity"/>
    <property type="evidence" value="ECO:0007669"/>
    <property type="project" value="InterPro"/>
</dbReference>
<comment type="caution">
    <text evidence="13">The sequence shown here is derived from an EMBL/GenBank/DDBJ whole genome shotgun (WGS) entry which is preliminary data.</text>
</comment>
<dbReference type="AlphaFoldDB" id="A0A814ALZ5"/>
<dbReference type="SUPFAM" id="SSF50494">
    <property type="entry name" value="Trypsin-like serine proteases"/>
    <property type="match status" value="2"/>
</dbReference>
<evidence type="ECO:0000256" key="5">
    <source>
        <dbReference type="ARBA" id="ARBA00022801"/>
    </source>
</evidence>
<keyword evidence="2" id="KW-0964">Secreted</keyword>
<keyword evidence="5 10" id="KW-0378">Hydrolase</keyword>
<dbReference type="InterPro" id="IPR033116">
    <property type="entry name" value="TRYPSIN_SER"/>
</dbReference>
<dbReference type="InterPro" id="IPR009003">
    <property type="entry name" value="Peptidase_S1_PA"/>
</dbReference>
<dbReference type="CDD" id="cd00190">
    <property type="entry name" value="Tryp_SPc"/>
    <property type="match status" value="1"/>
</dbReference>
<gene>
    <name evidence="13" type="ORF">OXX778_LOCUS12157</name>
</gene>
<keyword evidence="3 10" id="KW-0645">Protease</keyword>
<feature type="domain" description="Peptidase S1" evidence="12">
    <location>
        <begin position="41"/>
        <end position="275"/>
    </location>
</feature>
<evidence type="ECO:0000256" key="4">
    <source>
        <dbReference type="ARBA" id="ARBA00022729"/>
    </source>
</evidence>
<dbReference type="InterPro" id="IPR001314">
    <property type="entry name" value="Peptidase_S1A"/>
</dbReference>
<evidence type="ECO:0000256" key="9">
    <source>
        <dbReference type="ARBA" id="ARBA00024195"/>
    </source>
</evidence>
<feature type="signal peptide" evidence="11">
    <location>
        <begin position="1"/>
        <end position="24"/>
    </location>
</feature>
<evidence type="ECO:0000256" key="8">
    <source>
        <dbReference type="ARBA" id="ARBA00023157"/>
    </source>
</evidence>
<dbReference type="GO" id="GO:0005576">
    <property type="term" value="C:extracellular region"/>
    <property type="evidence" value="ECO:0007669"/>
    <property type="project" value="UniProtKB-SubCell"/>
</dbReference>
<organism evidence="13 14">
    <name type="scientific">Brachionus calyciflorus</name>
    <dbReference type="NCBI Taxonomy" id="104777"/>
    <lineage>
        <taxon>Eukaryota</taxon>
        <taxon>Metazoa</taxon>
        <taxon>Spiralia</taxon>
        <taxon>Gnathifera</taxon>
        <taxon>Rotifera</taxon>
        <taxon>Eurotatoria</taxon>
        <taxon>Monogononta</taxon>
        <taxon>Pseudotrocha</taxon>
        <taxon>Ploima</taxon>
        <taxon>Brachionidae</taxon>
        <taxon>Brachionus</taxon>
    </lineage>
</organism>
<dbReference type="Gene3D" id="2.40.10.10">
    <property type="entry name" value="Trypsin-like serine proteases"/>
    <property type="match status" value="2"/>
</dbReference>
<evidence type="ECO:0000256" key="3">
    <source>
        <dbReference type="ARBA" id="ARBA00022670"/>
    </source>
</evidence>
<accession>A0A814ALZ5</accession>
<feature type="chain" id="PRO_5032267931" description="Peptidase S1 domain-containing protein" evidence="11">
    <location>
        <begin position="25"/>
        <end position="517"/>
    </location>
</feature>
<dbReference type="SMART" id="SM00020">
    <property type="entry name" value="Tryp_SPc"/>
    <property type="match status" value="1"/>
</dbReference>
<proteinExistence type="inferred from homology"/>
<evidence type="ECO:0000259" key="12">
    <source>
        <dbReference type="PROSITE" id="PS50240"/>
    </source>
</evidence>
<protein>
    <recommendedName>
        <fullName evidence="12">Peptidase S1 domain-containing protein</fullName>
    </recommendedName>
</protein>
<dbReference type="OrthoDB" id="10051896at2759"/>
<keyword evidence="7" id="KW-0865">Zymogen</keyword>
<evidence type="ECO:0000256" key="2">
    <source>
        <dbReference type="ARBA" id="ARBA00022525"/>
    </source>
</evidence>
<dbReference type="FunFam" id="2.40.10.10:FF:000146">
    <property type="entry name" value="Serine protease 53"/>
    <property type="match status" value="1"/>
</dbReference>
<dbReference type="Proteomes" id="UP000663879">
    <property type="component" value="Unassembled WGS sequence"/>
</dbReference>
<keyword evidence="8" id="KW-1015">Disulfide bond</keyword>